<dbReference type="Pfam" id="PF04203">
    <property type="entry name" value="Sortase"/>
    <property type="match status" value="1"/>
</dbReference>
<feature type="active site" description="Acyl-thioester intermediate" evidence="2">
    <location>
        <position position="265"/>
    </location>
</feature>
<protein>
    <submittedName>
        <fullName evidence="5">Class B sortase</fullName>
        <ecNumber evidence="5">3.4.22.71</ecNumber>
    </submittedName>
</protein>
<dbReference type="InterPro" id="IPR023365">
    <property type="entry name" value="Sortase_dom-sf"/>
</dbReference>
<keyword evidence="4" id="KW-1133">Transmembrane helix</keyword>
<keyword evidence="4" id="KW-0472">Membrane</keyword>
<accession>A0AAE3A1S3</accession>
<gene>
    <name evidence="5" type="primary">srtB</name>
    <name evidence="5" type="ORF">LKD36_00030</name>
</gene>
<dbReference type="RefSeq" id="WP_308458189.1">
    <property type="nucleotide sequence ID" value="NZ_JAJEPS010000001.1"/>
</dbReference>
<dbReference type="AlphaFoldDB" id="A0AAE3A1S3"/>
<dbReference type="EC" id="3.4.22.71" evidence="5"/>
<evidence type="ECO:0000256" key="2">
    <source>
        <dbReference type="PIRSR" id="PIRSR605754-1"/>
    </source>
</evidence>
<keyword evidence="4" id="KW-0812">Transmembrane</keyword>
<name>A0AAE3A1S3_9FIRM</name>
<dbReference type="EMBL" id="JAJEPS010000001">
    <property type="protein sequence ID" value="MCC2124561.1"/>
    <property type="molecule type" value="Genomic_DNA"/>
</dbReference>
<keyword evidence="6" id="KW-1185">Reference proteome</keyword>
<evidence type="ECO:0000313" key="5">
    <source>
        <dbReference type="EMBL" id="MCC2124561.1"/>
    </source>
</evidence>
<feature type="active site" description="Proton donor/acceptor" evidence="2">
    <location>
        <position position="172"/>
    </location>
</feature>
<dbReference type="GO" id="GO:0016787">
    <property type="term" value="F:hydrolase activity"/>
    <property type="evidence" value="ECO:0007669"/>
    <property type="project" value="UniProtKB-KW"/>
</dbReference>
<organism evidence="5 6">
    <name type="scientific">Hominiventricola filiformis</name>
    <dbReference type="NCBI Taxonomy" id="2885352"/>
    <lineage>
        <taxon>Bacteria</taxon>
        <taxon>Bacillati</taxon>
        <taxon>Bacillota</taxon>
        <taxon>Clostridia</taxon>
        <taxon>Lachnospirales</taxon>
        <taxon>Lachnospiraceae</taxon>
        <taxon>Hominiventricola</taxon>
    </lineage>
</organism>
<evidence type="ECO:0000313" key="6">
    <source>
        <dbReference type="Proteomes" id="UP001198220"/>
    </source>
</evidence>
<dbReference type="InterPro" id="IPR009835">
    <property type="entry name" value="SrtB"/>
</dbReference>
<proteinExistence type="predicted"/>
<evidence type="ECO:0000256" key="3">
    <source>
        <dbReference type="SAM" id="MobiDB-lite"/>
    </source>
</evidence>
<dbReference type="SUPFAM" id="SSF63817">
    <property type="entry name" value="Sortase"/>
    <property type="match status" value="1"/>
</dbReference>
<dbReference type="NCBIfam" id="TIGR03064">
    <property type="entry name" value="sortase_srtB"/>
    <property type="match status" value="1"/>
</dbReference>
<keyword evidence="1 5" id="KW-0378">Hydrolase</keyword>
<feature type="region of interest" description="Disordered" evidence="3">
    <location>
        <begin position="68"/>
        <end position="96"/>
    </location>
</feature>
<sequence length="281" mass="31792">MEKKKKRKKKRHGRRRITPMQSLLQGLFLGFCICLLVFSLWKLASIFMGYHSGEKEYDDLRQYVLSEPADAENTTAANHTEEDSENEGDATASTSQRMERIDFASLEEINDEAVGWIEIPGTDISYPMVHTSDNTYYLTHTFKRQENKSGSIFIETSNAPNFSDLHTIIYGHNMKDGSMFAGLKNYEKKTYYEAHPSIYIDLADGTHCYQIFSCHEADITDISYTIGYAADDTYASFLDSLTASSLYDTGVSVGTDDSIITLSTCTNKGEKRFVVHAKKVY</sequence>
<dbReference type="Proteomes" id="UP001198220">
    <property type="component" value="Unassembled WGS sequence"/>
</dbReference>
<dbReference type="InterPro" id="IPR005754">
    <property type="entry name" value="Sortase"/>
</dbReference>
<dbReference type="CDD" id="cd05826">
    <property type="entry name" value="Sortase_B"/>
    <property type="match status" value="1"/>
</dbReference>
<evidence type="ECO:0000256" key="4">
    <source>
        <dbReference type="SAM" id="Phobius"/>
    </source>
</evidence>
<reference evidence="5 6" key="1">
    <citation type="submission" date="2021-10" db="EMBL/GenBank/DDBJ databases">
        <title>Anaerobic single-cell dispensing facilitates the cultivation of human gut bacteria.</title>
        <authorList>
            <person name="Afrizal A."/>
        </authorList>
    </citation>
    <scope>NUCLEOTIDE SEQUENCE [LARGE SCALE GENOMIC DNA]</scope>
    <source>
        <strain evidence="5 6">CLA-AA-H276</strain>
    </source>
</reference>
<comment type="caution">
    <text evidence="5">The sequence shown here is derived from an EMBL/GenBank/DDBJ whole genome shotgun (WGS) entry which is preliminary data.</text>
</comment>
<evidence type="ECO:0000256" key="1">
    <source>
        <dbReference type="ARBA" id="ARBA00022801"/>
    </source>
</evidence>
<feature type="transmembrane region" description="Helical" evidence="4">
    <location>
        <begin position="21"/>
        <end position="41"/>
    </location>
</feature>
<dbReference type="Gene3D" id="2.40.260.10">
    <property type="entry name" value="Sortase"/>
    <property type="match status" value="1"/>
</dbReference>